<protein>
    <submittedName>
        <fullName evidence="1">Uncharacterized protein</fullName>
    </submittedName>
</protein>
<comment type="caution">
    <text evidence="1">The sequence shown here is derived from an EMBL/GenBank/DDBJ whole genome shotgun (WGS) entry which is preliminary data.</text>
</comment>
<dbReference type="AlphaFoldDB" id="A0A9Q0XDX2"/>
<gene>
    <name evidence="1" type="ORF">JRQ81_007572</name>
</gene>
<dbReference type="EMBL" id="JAPFRF010000016">
    <property type="protein sequence ID" value="KAJ7309526.1"/>
    <property type="molecule type" value="Genomic_DNA"/>
</dbReference>
<dbReference type="Proteomes" id="UP001142489">
    <property type="component" value="Unassembled WGS sequence"/>
</dbReference>
<evidence type="ECO:0000313" key="1">
    <source>
        <dbReference type="EMBL" id="KAJ7309526.1"/>
    </source>
</evidence>
<proteinExistence type="predicted"/>
<reference evidence="1" key="1">
    <citation type="journal article" date="2023" name="DNA Res.">
        <title>Chromosome-level genome assembly of Phrynocephalus forsythii using third-generation DNA sequencing and Hi-C analysis.</title>
        <authorList>
            <person name="Qi Y."/>
            <person name="Zhao W."/>
            <person name="Zhao Y."/>
            <person name="Niu C."/>
            <person name="Cao S."/>
            <person name="Zhang Y."/>
        </authorList>
    </citation>
    <scope>NUCLEOTIDE SEQUENCE</scope>
    <source>
        <tissue evidence="1">Muscle</tissue>
    </source>
</reference>
<accession>A0A9Q0XDX2</accession>
<name>A0A9Q0XDX2_9SAUR</name>
<organism evidence="1 2">
    <name type="scientific">Phrynocephalus forsythii</name>
    <dbReference type="NCBI Taxonomy" id="171643"/>
    <lineage>
        <taxon>Eukaryota</taxon>
        <taxon>Metazoa</taxon>
        <taxon>Chordata</taxon>
        <taxon>Craniata</taxon>
        <taxon>Vertebrata</taxon>
        <taxon>Euteleostomi</taxon>
        <taxon>Lepidosauria</taxon>
        <taxon>Squamata</taxon>
        <taxon>Bifurcata</taxon>
        <taxon>Unidentata</taxon>
        <taxon>Episquamata</taxon>
        <taxon>Toxicofera</taxon>
        <taxon>Iguania</taxon>
        <taxon>Acrodonta</taxon>
        <taxon>Agamidae</taxon>
        <taxon>Agaminae</taxon>
        <taxon>Phrynocephalus</taxon>
    </lineage>
</organism>
<keyword evidence="2" id="KW-1185">Reference proteome</keyword>
<dbReference type="OrthoDB" id="9120324at2759"/>
<evidence type="ECO:0000313" key="2">
    <source>
        <dbReference type="Proteomes" id="UP001142489"/>
    </source>
</evidence>
<sequence length="73" mass="8009">MSHSQTAISPATMLTNEKKQVEVSAVGKVASYVPDLIVYSDLSQEVPFTESFDGVLLFIDISGRLEELKCECL</sequence>